<comment type="caution">
    <text evidence="1">The sequence shown here is derived from an EMBL/GenBank/DDBJ whole genome shotgun (WGS) entry which is preliminary data.</text>
</comment>
<protein>
    <submittedName>
        <fullName evidence="1">33388_t:CDS:1</fullName>
    </submittedName>
</protein>
<keyword evidence="2" id="KW-1185">Reference proteome</keyword>
<organism evidence="1 2">
    <name type="scientific">Racocetra persica</name>
    <dbReference type="NCBI Taxonomy" id="160502"/>
    <lineage>
        <taxon>Eukaryota</taxon>
        <taxon>Fungi</taxon>
        <taxon>Fungi incertae sedis</taxon>
        <taxon>Mucoromycota</taxon>
        <taxon>Glomeromycotina</taxon>
        <taxon>Glomeromycetes</taxon>
        <taxon>Diversisporales</taxon>
        <taxon>Gigasporaceae</taxon>
        <taxon>Racocetra</taxon>
    </lineage>
</organism>
<reference evidence="1" key="1">
    <citation type="submission" date="2021-06" db="EMBL/GenBank/DDBJ databases">
        <authorList>
            <person name="Kallberg Y."/>
            <person name="Tangrot J."/>
            <person name="Rosling A."/>
        </authorList>
    </citation>
    <scope>NUCLEOTIDE SEQUENCE</scope>
    <source>
        <strain evidence="1">MA461A</strain>
    </source>
</reference>
<gene>
    <name evidence="1" type="ORF">RPERSI_LOCUS2691</name>
</gene>
<evidence type="ECO:0000313" key="2">
    <source>
        <dbReference type="Proteomes" id="UP000789920"/>
    </source>
</evidence>
<accession>A0ACA9LDE9</accession>
<feature type="non-terminal residue" evidence="1">
    <location>
        <position position="1"/>
    </location>
</feature>
<dbReference type="Proteomes" id="UP000789920">
    <property type="component" value="Unassembled WGS sequence"/>
</dbReference>
<dbReference type="EMBL" id="CAJVQC010003036">
    <property type="protein sequence ID" value="CAG8520784.1"/>
    <property type="molecule type" value="Genomic_DNA"/>
</dbReference>
<name>A0ACA9LDE9_9GLOM</name>
<proteinExistence type="predicted"/>
<sequence length="97" mass="11196">LSGHDREILEKVPLIKTICKSAGFKYTFPLFYSELSAIVEKLDSFFNEDKTIKKLSLNVQKHSDHMYTSKLINTQEISQKLKLTSKEISSIKIPDNY</sequence>
<evidence type="ECO:0000313" key="1">
    <source>
        <dbReference type="EMBL" id="CAG8520784.1"/>
    </source>
</evidence>